<sequence length="77" mass="8004">MTSTFDSLLAVRLAALGPLRARVDALLAWLPPPADAWSGRAQSGFEADLAELRRQALAAGDAVASAQALTGREIDDG</sequence>
<proteinExistence type="predicted"/>
<comment type="caution">
    <text evidence="1">The sequence shown here is derived from an EMBL/GenBank/DDBJ whole genome shotgun (WGS) entry which is preliminary data.</text>
</comment>
<name>A0A4Q9GSX9_9MICO</name>
<gene>
    <name evidence="1" type="ORF">EYE40_12375</name>
</gene>
<evidence type="ECO:0000313" key="2">
    <source>
        <dbReference type="Proteomes" id="UP000294194"/>
    </source>
</evidence>
<dbReference type="EMBL" id="SISG01000001">
    <property type="protein sequence ID" value="TBN58122.1"/>
    <property type="molecule type" value="Genomic_DNA"/>
</dbReference>
<keyword evidence="2" id="KW-1185">Reference proteome</keyword>
<organism evidence="1 2">
    <name type="scientific">Glaciihabitans arcticus</name>
    <dbReference type="NCBI Taxonomy" id="2668039"/>
    <lineage>
        <taxon>Bacteria</taxon>
        <taxon>Bacillati</taxon>
        <taxon>Actinomycetota</taxon>
        <taxon>Actinomycetes</taxon>
        <taxon>Micrococcales</taxon>
        <taxon>Microbacteriaceae</taxon>
        <taxon>Glaciihabitans</taxon>
    </lineage>
</organism>
<accession>A0A4Q9GSX9</accession>
<protein>
    <submittedName>
        <fullName evidence="1">Uncharacterized protein</fullName>
    </submittedName>
</protein>
<dbReference type="Proteomes" id="UP000294194">
    <property type="component" value="Unassembled WGS sequence"/>
</dbReference>
<dbReference type="AlphaFoldDB" id="A0A4Q9GSX9"/>
<dbReference type="RefSeq" id="WP_130982230.1">
    <property type="nucleotide sequence ID" value="NZ_SISG01000001.1"/>
</dbReference>
<evidence type="ECO:0000313" key="1">
    <source>
        <dbReference type="EMBL" id="TBN58122.1"/>
    </source>
</evidence>
<reference evidence="2" key="1">
    <citation type="submission" date="2019-02" db="EMBL/GenBank/DDBJ databases">
        <title>Glaciihabitans arcticus sp. nov., a psychrotolerant bacterium isolated from polar soil.</title>
        <authorList>
            <person name="Dahal R.H."/>
        </authorList>
    </citation>
    <scope>NUCLEOTIDE SEQUENCE [LARGE SCALE GENOMIC DNA]</scope>
    <source>
        <strain evidence="2">RP-3-7</strain>
    </source>
</reference>